<dbReference type="InterPro" id="IPR050863">
    <property type="entry name" value="CenT-Element_Derived"/>
</dbReference>
<feature type="domain" description="HTH psq-type" evidence="5">
    <location>
        <begin position="1"/>
        <end position="48"/>
    </location>
</feature>
<dbReference type="AlphaFoldDB" id="A0A6G0T9Y1"/>
<dbReference type="InterPro" id="IPR007889">
    <property type="entry name" value="HTH_Psq"/>
</dbReference>
<dbReference type="Pfam" id="PF03221">
    <property type="entry name" value="HTH_Tnp_Tc5"/>
    <property type="match status" value="1"/>
</dbReference>
<proteinExistence type="predicted"/>
<dbReference type="PROSITE" id="PS50960">
    <property type="entry name" value="HTH_PSQ"/>
    <property type="match status" value="1"/>
</dbReference>
<keyword evidence="3 4" id="KW-0539">Nucleus</keyword>
<dbReference type="Proteomes" id="UP000475862">
    <property type="component" value="Unassembled WGS sequence"/>
</dbReference>
<evidence type="ECO:0000256" key="1">
    <source>
        <dbReference type="ARBA" id="ARBA00004123"/>
    </source>
</evidence>
<reference evidence="7 8" key="1">
    <citation type="submission" date="2019-08" db="EMBL/GenBank/DDBJ databases">
        <title>The genome of the soybean aphid Biotype 1, its phylome, world population structure and adaptation to the North American continent.</title>
        <authorList>
            <person name="Giordano R."/>
            <person name="Donthu R.K."/>
            <person name="Hernandez A.G."/>
            <person name="Wright C.L."/>
            <person name="Zimin A.V."/>
        </authorList>
    </citation>
    <scope>NUCLEOTIDE SEQUENCE [LARGE SCALE GENOMIC DNA]</scope>
    <source>
        <tissue evidence="7">Whole aphids</tissue>
    </source>
</reference>
<evidence type="ECO:0000313" key="8">
    <source>
        <dbReference type="Proteomes" id="UP000475862"/>
    </source>
</evidence>
<dbReference type="InterPro" id="IPR036397">
    <property type="entry name" value="RNaseH_sf"/>
</dbReference>
<evidence type="ECO:0008006" key="9">
    <source>
        <dbReference type="Google" id="ProtNLM"/>
    </source>
</evidence>
<dbReference type="GO" id="GO:0003677">
    <property type="term" value="F:DNA binding"/>
    <property type="evidence" value="ECO:0007669"/>
    <property type="project" value="UniProtKB-UniRule"/>
</dbReference>
<evidence type="ECO:0000256" key="2">
    <source>
        <dbReference type="ARBA" id="ARBA00023125"/>
    </source>
</evidence>
<sequence length="491" mass="55883">MSRRQFTLDEKIGIIGRLENGEKNSVISKEFGTCSSTISTIWKNRDKLKNMFQTTSLNAKRLRTAQHKDLEEAALVWFKQQRSLNVPISGPILQTKIDQLAEKMKIENFKCSASWIQRFRQRHNIGFGKISGESSAVNTDICSNWLANVWPSLRAGYCDDEIYNADEAGFFFKLTPDKTLRFKGENCSGGKLSKDRITVLVAANMTGTDKRKLLVIGKSKSPRCFKGVSSLPVFYENNTKAWMTSAIFEKTLNYWDDELRCKKKKILLLVDNCPAHPSLQHLKFIKLVFLPANTTAVLQPMDQGVIRNIKAHYRNQLVLKMIEDIENQIESKVTVLDAIIMLDKAWRNVTSTGIANCFRHAGFCDVTTDTTQLQTDSGLINNIDEDYLQIDDDLITSEIQTDEDIVNNVIASQQVELDNDTDIDELDDEFEKTVPSISEARAALRTLERFYYTKYEGTDAERKALSLLETSINSNTKQSSIKDYFKKLNKN</sequence>
<comment type="subcellular location">
    <subcellularLocation>
        <location evidence="1 4">Nucleus</location>
    </subcellularLocation>
</comment>
<dbReference type="InterPro" id="IPR004875">
    <property type="entry name" value="DDE_SF_endonuclease_dom"/>
</dbReference>
<dbReference type="SMART" id="SM00674">
    <property type="entry name" value="CENPB"/>
    <property type="match status" value="1"/>
</dbReference>
<dbReference type="Pfam" id="PF03184">
    <property type="entry name" value="DDE_1"/>
    <property type="match status" value="1"/>
</dbReference>
<dbReference type="Pfam" id="PF04218">
    <property type="entry name" value="CENP-B_N"/>
    <property type="match status" value="1"/>
</dbReference>
<evidence type="ECO:0000259" key="6">
    <source>
        <dbReference type="PROSITE" id="PS51253"/>
    </source>
</evidence>
<evidence type="ECO:0000256" key="3">
    <source>
        <dbReference type="ARBA" id="ARBA00023242"/>
    </source>
</evidence>
<name>A0A6G0T9Y1_APHGL</name>
<keyword evidence="2 4" id="KW-0238">DNA-binding</keyword>
<dbReference type="Gene3D" id="1.10.10.60">
    <property type="entry name" value="Homeodomain-like"/>
    <property type="match status" value="2"/>
</dbReference>
<dbReference type="OrthoDB" id="6585662at2759"/>
<dbReference type="PANTHER" id="PTHR19303">
    <property type="entry name" value="TRANSPOSON"/>
    <property type="match status" value="1"/>
</dbReference>
<dbReference type="SUPFAM" id="SSF46689">
    <property type="entry name" value="Homeodomain-like"/>
    <property type="match status" value="2"/>
</dbReference>
<feature type="domain" description="HTH CENPB-type" evidence="6">
    <location>
        <begin position="58"/>
        <end position="129"/>
    </location>
</feature>
<evidence type="ECO:0000259" key="5">
    <source>
        <dbReference type="PROSITE" id="PS50960"/>
    </source>
</evidence>
<accession>A0A6G0T9Y1</accession>
<organism evidence="7 8">
    <name type="scientific">Aphis glycines</name>
    <name type="common">Soybean aphid</name>
    <dbReference type="NCBI Taxonomy" id="307491"/>
    <lineage>
        <taxon>Eukaryota</taxon>
        <taxon>Metazoa</taxon>
        <taxon>Ecdysozoa</taxon>
        <taxon>Arthropoda</taxon>
        <taxon>Hexapoda</taxon>
        <taxon>Insecta</taxon>
        <taxon>Pterygota</taxon>
        <taxon>Neoptera</taxon>
        <taxon>Paraneoptera</taxon>
        <taxon>Hemiptera</taxon>
        <taxon>Sternorrhyncha</taxon>
        <taxon>Aphidomorpha</taxon>
        <taxon>Aphidoidea</taxon>
        <taxon>Aphididae</taxon>
        <taxon>Aphidini</taxon>
        <taxon>Aphis</taxon>
        <taxon>Aphis</taxon>
    </lineage>
</organism>
<dbReference type="PANTHER" id="PTHR19303:SF52">
    <property type="entry name" value="TIGGER TRANSPOSABLE ELEMENT-DERIVED PROTEIN 6"/>
    <property type="match status" value="1"/>
</dbReference>
<feature type="DNA-binding region" description="H-T-H motif" evidence="4">
    <location>
        <begin position="24"/>
        <end position="44"/>
    </location>
</feature>
<dbReference type="InterPro" id="IPR009057">
    <property type="entry name" value="Homeodomain-like_sf"/>
</dbReference>
<dbReference type="EMBL" id="VYZN01000048">
    <property type="protein sequence ID" value="KAE9528492.1"/>
    <property type="molecule type" value="Genomic_DNA"/>
</dbReference>
<gene>
    <name evidence="7" type="ORF">AGLY_012063</name>
</gene>
<dbReference type="GO" id="GO:0005634">
    <property type="term" value="C:nucleus"/>
    <property type="evidence" value="ECO:0007669"/>
    <property type="project" value="UniProtKB-SubCell"/>
</dbReference>
<keyword evidence="8" id="KW-1185">Reference proteome</keyword>
<comment type="caution">
    <text evidence="7">The sequence shown here is derived from an EMBL/GenBank/DDBJ whole genome shotgun (WGS) entry which is preliminary data.</text>
</comment>
<protein>
    <recommendedName>
        <fullName evidence="9">HTH CENPB-type domain-containing protein</fullName>
    </recommendedName>
</protein>
<dbReference type="PROSITE" id="PS51253">
    <property type="entry name" value="HTH_CENPB"/>
    <property type="match status" value="1"/>
</dbReference>
<evidence type="ECO:0000256" key="4">
    <source>
        <dbReference type="PROSITE-ProRule" id="PRU00320"/>
    </source>
</evidence>
<dbReference type="InterPro" id="IPR006600">
    <property type="entry name" value="HTH_CenpB_DNA-bd_dom"/>
</dbReference>
<dbReference type="Gene3D" id="3.30.420.10">
    <property type="entry name" value="Ribonuclease H-like superfamily/Ribonuclease H"/>
    <property type="match status" value="1"/>
</dbReference>
<evidence type="ECO:0000313" key="7">
    <source>
        <dbReference type="EMBL" id="KAE9528492.1"/>
    </source>
</evidence>